<reference evidence="10" key="2">
    <citation type="submission" date="2014-06" db="EMBL/GenBank/DDBJ databases">
        <title>The complete genome of Blastobotrys (Arxula) adeninivorans LS3 - a yeast of biotechnological interest.</title>
        <authorList>
            <person name="Kunze G."/>
            <person name="Gaillardin C."/>
            <person name="Czernicka M."/>
            <person name="Durrens P."/>
            <person name="Martin T."/>
            <person name="Boer E."/>
            <person name="Gabaldon T."/>
            <person name="Cruz J."/>
            <person name="Talla E."/>
            <person name="Marck C."/>
            <person name="Goffeau A."/>
            <person name="Barbe V."/>
            <person name="Baret P."/>
            <person name="Baronian K."/>
            <person name="Beier S."/>
            <person name="Bleykasten C."/>
            <person name="Bode R."/>
            <person name="Casaregola S."/>
            <person name="Despons L."/>
            <person name="Fairhead C."/>
            <person name="Giersberg M."/>
            <person name="Gierski P."/>
            <person name="Hahnel U."/>
            <person name="Hartmann A."/>
            <person name="Jankowska D."/>
            <person name="Jubin C."/>
            <person name="Jung P."/>
            <person name="Lafontaine I."/>
            <person name="Leh-Louis V."/>
            <person name="Lemaire M."/>
            <person name="Marcet-Houben M."/>
            <person name="Mascher M."/>
            <person name="Morel G."/>
            <person name="Richard G.-F."/>
            <person name="Riechen J."/>
            <person name="Sacerdot C."/>
            <person name="Sarkar A."/>
            <person name="Savel G."/>
            <person name="Schacherer J."/>
            <person name="Sherman D."/>
            <person name="Straub M.-L."/>
            <person name="Stein N."/>
            <person name="Thierry A."/>
            <person name="Trautwein-Schult A."/>
            <person name="Westhof E."/>
            <person name="Worch S."/>
            <person name="Dujon B."/>
            <person name="Souciet J.-L."/>
            <person name="Wincker P."/>
            <person name="Scholz U."/>
            <person name="Neuveglise N."/>
        </authorList>
    </citation>
    <scope>NUCLEOTIDE SEQUENCE</scope>
    <source>
        <strain evidence="10">LS3</strain>
    </source>
</reference>
<protein>
    <submittedName>
        <fullName evidence="10">ARAD1C00440p</fullName>
    </submittedName>
</protein>
<feature type="transmembrane region" description="Helical" evidence="8">
    <location>
        <begin position="444"/>
        <end position="469"/>
    </location>
</feature>
<feature type="transmembrane region" description="Helical" evidence="8">
    <location>
        <begin position="373"/>
        <end position="398"/>
    </location>
</feature>
<feature type="transmembrane region" description="Helical" evidence="8">
    <location>
        <begin position="405"/>
        <end position="424"/>
    </location>
</feature>
<evidence type="ECO:0000256" key="5">
    <source>
        <dbReference type="ARBA" id="ARBA00022989"/>
    </source>
</evidence>
<name>A0A060SYW3_BLAAD</name>
<dbReference type="PANTHER" id="PTHR48022:SF12">
    <property type="entry name" value="MAJOR FACILITATOR SUPERFAMILY (MFS) PROFILE DOMAIN-CONTAINING PROTEIN"/>
    <property type="match status" value="1"/>
</dbReference>
<feature type="transmembrane region" description="Helical" evidence="8">
    <location>
        <begin position="481"/>
        <end position="500"/>
    </location>
</feature>
<keyword evidence="3 7" id="KW-0813">Transport</keyword>
<dbReference type="FunFam" id="1.20.1250.20:FF:000451">
    <property type="entry name" value="MFS sugar transporter, putative"/>
    <property type="match status" value="1"/>
</dbReference>
<evidence type="ECO:0000256" key="6">
    <source>
        <dbReference type="ARBA" id="ARBA00023136"/>
    </source>
</evidence>
<keyword evidence="6 8" id="KW-0472">Membrane</keyword>
<evidence type="ECO:0000259" key="9">
    <source>
        <dbReference type="PROSITE" id="PS50850"/>
    </source>
</evidence>
<feature type="transmembrane region" description="Helical" evidence="8">
    <location>
        <begin position="339"/>
        <end position="361"/>
    </location>
</feature>
<dbReference type="PRINTS" id="PR00171">
    <property type="entry name" value="SUGRTRNSPORT"/>
</dbReference>
<dbReference type="PANTHER" id="PTHR48022">
    <property type="entry name" value="PLASTIDIC GLUCOSE TRANSPORTER 4"/>
    <property type="match status" value="1"/>
</dbReference>
<feature type="transmembrane region" description="Helical" evidence="8">
    <location>
        <begin position="88"/>
        <end position="108"/>
    </location>
</feature>
<reference evidence="10" key="1">
    <citation type="submission" date="2014-02" db="EMBL/GenBank/DDBJ databases">
        <authorList>
            <person name="Genoscope - CEA"/>
        </authorList>
    </citation>
    <scope>NUCLEOTIDE SEQUENCE</scope>
    <source>
        <strain evidence="10">LS3</strain>
    </source>
</reference>
<accession>A0A060SYW3</accession>
<feature type="transmembrane region" description="Helical" evidence="8">
    <location>
        <begin position="173"/>
        <end position="192"/>
    </location>
</feature>
<feature type="transmembrane region" description="Helical" evidence="8">
    <location>
        <begin position="39"/>
        <end position="56"/>
    </location>
</feature>
<dbReference type="GO" id="GO:0005351">
    <property type="term" value="F:carbohydrate:proton symporter activity"/>
    <property type="evidence" value="ECO:0007669"/>
    <property type="project" value="TreeGrafter"/>
</dbReference>
<gene>
    <name evidence="10" type="ORF">GNLVRS02_ARAD1C00440g</name>
</gene>
<evidence type="ECO:0000256" key="8">
    <source>
        <dbReference type="SAM" id="Phobius"/>
    </source>
</evidence>
<dbReference type="GO" id="GO:0016020">
    <property type="term" value="C:membrane"/>
    <property type="evidence" value="ECO:0007669"/>
    <property type="project" value="UniProtKB-SubCell"/>
</dbReference>
<dbReference type="AlphaFoldDB" id="A0A060SYW3"/>
<feature type="transmembrane region" description="Helical" evidence="8">
    <location>
        <begin position="512"/>
        <end position="530"/>
    </location>
</feature>
<evidence type="ECO:0000313" key="10">
    <source>
        <dbReference type="EMBL" id="CDP33913.1"/>
    </source>
</evidence>
<keyword evidence="4 8" id="KW-0812">Transmembrane</keyword>
<feature type="transmembrane region" description="Helical" evidence="8">
    <location>
        <begin position="247"/>
        <end position="266"/>
    </location>
</feature>
<dbReference type="PROSITE" id="PS00217">
    <property type="entry name" value="SUGAR_TRANSPORT_2"/>
    <property type="match status" value="1"/>
</dbReference>
<dbReference type="Pfam" id="PF00083">
    <property type="entry name" value="Sugar_tr"/>
    <property type="match status" value="1"/>
</dbReference>
<feature type="domain" description="Major facilitator superfamily (MFS) profile" evidence="9">
    <location>
        <begin position="43"/>
        <end position="534"/>
    </location>
</feature>
<dbReference type="InterPro" id="IPR020846">
    <property type="entry name" value="MFS_dom"/>
</dbReference>
<dbReference type="EMBL" id="HG937693">
    <property type="protein sequence ID" value="CDP33913.1"/>
    <property type="molecule type" value="Genomic_DNA"/>
</dbReference>
<evidence type="ECO:0000256" key="7">
    <source>
        <dbReference type="RuleBase" id="RU003346"/>
    </source>
</evidence>
<dbReference type="InterPro" id="IPR005828">
    <property type="entry name" value="MFS_sugar_transport-like"/>
</dbReference>
<dbReference type="NCBIfam" id="TIGR00879">
    <property type="entry name" value="SP"/>
    <property type="match status" value="1"/>
</dbReference>
<comment type="subcellular location">
    <subcellularLocation>
        <location evidence="1">Membrane</location>
        <topology evidence="1">Multi-pass membrane protein</topology>
    </subcellularLocation>
</comment>
<dbReference type="PROSITE" id="PS50850">
    <property type="entry name" value="MFS"/>
    <property type="match status" value="1"/>
</dbReference>
<sequence length="591" mass="65840">MVSNLLKKKVDIADHSVSVVGQVNAQKSHGLVGFFKNPYVFWNAAFASLGCLMYGYDQGVMGSILVMENFEAHFTDFVGTKGANLQSWMVAALELGAWLGALFAGWLCDRISRKHTMNVAVIIFTLGTGLQTGAQSTAFLYAGRIVGGLGIGMFSMVIPLYQAEIAPPELRGSLVSLQQLAITIGSMLSFWIDYGFHFIKDSSCLPEGQPENYTHTLANGTVVEFDPIAAHGHTCTGETATAWRVPLGLQIIPAWILFFGMWFFPYSPRYLVMKDKDEEAKVALSKLRALDTDDPLLIAEYLEIKSTVLFDREVKEELRAQGWLAPIRELFVPNIFKRIMIGVFTMIFQQFTGINAVMYYAPQIFDSFGFTSVTTTLLATGVTGILQVCFTLPAVLFLDKLGRRTFMMTGALGMAVCHIIIAAIDGVYSDQWALNEHLAVSAGWASVVFIWIFAINFAYSWGPVAWVLIQEIFPASFRARGVSIAASTNWMFNFIIGLTTKDMLASMKYGTYIFFAAFCILGFLFMWLYVPETKDKTLEELDVYFGGGEDSIALADRERMRRIQESLGYFDNVDALVQEKRTDIDHIENEA</sequence>
<comment type="similarity">
    <text evidence="2 7">Belongs to the major facilitator superfamily. Sugar transporter (TC 2.A.1.1) family.</text>
</comment>
<dbReference type="InterPro" id="IPR050360">
    <property type="entry name" value="MFS_Sugar_Transporters"/>
</dbReference>
<dbReference type="InterPro" id="IPR005829">
    <property type="entry name" value="Sugar_transporter_CS"/>
</dbReference>
<dbReference type="PhylomeDB" id="A0A060SYW3"/>
<feature type="transmembrane region" description="Helical" evidence="8">
    <location>
        <begin position="115"/>
        <end position="132"/>
    </location>
</feature>
<dbReference type="PROSITE" id="PS00216">
    <property type="entry name" value="SUGAR_TRANSPORT_1"/>
    <property type="match status" value="1"/>
</dbReference>
<evidence type="ECO:0000256" key="3">
    <source>
        <dbReference type="ARBA" id="ARBA00022448"/>
    </source>
</evidence>
<dbReference type="FunFam" id="1.20.1250.20:FF:000388">
    <property type="entry name" value="MFS sugar transporter, putative"/>
    <property type="match status" value="1"/>
</dbReference>
<proteinExistence type="inferred from homology"/>
<evidence type="ECO:0000256" key="1">
    <source>
        <dbReference type="ARBA" id="ARBA00004141"/>
    </source>
</evidence>
<dbReference type="InterPro" id="IPR036259">
    <property type="entry name" value="MFS_trans_sf"/>
</dbReference>
<feature type="transmembrane region" description="Helical" evidence="8">
    <location>
        <begin position="138"/>
        <end position="161"/>
    </location>
</feature>
<organism evidence="10">
    <name type="scientific">Blastobotrys adeninivorans</name>
    <name type="common">Yeast</name>
    <name type="synonym">Arxula adeninivorans</name>
    <dbReference type="NCBI Taxonomy" id="409370"/>
    <lineage>
        <taxon>Eukaryota</taxon>
        <taxon>Fungi</taxon>
        <taxon>Dikarya</taxon>
        <taxon>Ascomycota</taxon>
        <taxon>Saccharomycotina</taxon>
        <taxon>Dipodascomycetes</taxon>
        <taxon>Dipodascales</taxon>
        <taxon>Trichomonascaceae</taxon>
        <taxon>Blastobotrys</taxon>
    </lineage>
</organism>
<dbReference type="Gene3D" id="1.20.1250.20">
    <property type="entry name" value="MFS general substrate transporter like domains"/>
    <property type="match status" value="2"/>
</dbReference>
<keyword evidence="5 8" id="KW-1133">Transmembrane helix</keyword>
<dbReference type="InterPro" id="IPR003663">
    <property type="entry name" value="Sugar/inositol_transpt"/>
</dbReference>
<dbReference type="SUPFAM" id="SSF103473">
    <property type="entry name" value="MFS general substrate transporter"/>
    <property type="match status" value="1"/>
</dbReference>
<evidence type="ECO:0000256" key="2">
    <source>
        <dbReference type="ARBA" id="ARBA00010992"/>
    </source>
</evidence>
<evidence type="ECO:0000256" key="4">
    <source>
        <dbReference type="ARBA" id="ARBA00022692"/>
    </source>
</evidence>